<dbReference type="Pfam" id="PF08448">
    <property type="entry name" value="PAS_4"/>
    <property type="match status" value="1"/>
</dbReference>
<dbReference type="InterPro" id="IPR035965">
    <property type="entry name" value="PAS-like_dom_sf"/>
</dbReference>
<sequence length="256" mass="30146">MSNRKNRPNNITPQLIYMWEKSDDPWGAKDCQSKFIYANPAFYQLLNLPEDFDIVGLSVGELPSTIAEYDEEFNRQDQEVMQTMQTVTSFKTHQFGKNKVKQTYLCDKYPLCDEDGNCIGITFHLHKTQDFSVSYYYERTLPRTLEFTPPNDTLTQIEWEVLFLALRSLDEESISEELMISTEDAINHIQSIYRKFNLPLHIELEDFCKENNFDLYVPERFADIKSRLLYPMDFKIHRDGKGANPREHREPGDRGE</sequence>
<reference evidence="2 3" key="1">
    <citation type="submission" date="2015-12" db="EMBL/GenBank/DDBJ databases">
        <title>Genome comparisons provide insights into the role of secondary metabolites in the pathogenic phase of the Photorhabdus life cycle.</title>
        <authorList>
            <person name="Tobias N.J."/>
            <person name="Mishra B."/>
            <person name="Gupta D.K."/>
            <person name="Thines M."/>
            <person name="Stinear T.P."/>
            <person name="Bode H.B."/>
        </authorList>
    </citation>
    <scope>NUCLEOTIDE SEQUENCE [LARGE SCALE GENOMIC DNA]</scope>
    <source>
        <strain evidence="2 3">PB68.1</strain>
    </source>
</reference>
<name>A0A1C0U7F8_9GAMM</name>
<evidence type="ECO:0000259" key="1">
    <source>
        <dbReference type="Pfam" id="PF08448"/>
    </source>
</evidence>
<dbReference type="SUPFAM" id="SSF55785">
    <property type="entry name" value="PYP-like sensor domain (PAS domain)"/>
    <property type="match status" value="1"/>
</dbReference>
<dbReference type="RefSeq" id="WP_065822256.1">
    <property type="nucleotide sequence ID" value="NZ_CAWMQZ010000030.1"/>
</dbReference>
<comment type="caution">
    <text evidence="2">The sequence shown here is derived from an EMBL/GenBank/DDBJ whole genome shotgun (WGS) entry which is preliminary data.</text>
</comment>
<dbReference type="GO" id="GO:0006355">
    <property type="term" value="P:regulation of DNA-templated transcription"/>
    <property type="evidence" value="ECO:0007669"/>
    <property type="project" value="InterPro"/>
</dbReference>
<dbReference type="Gene3D" id="1.10.10.10">
    <property type="entry name" value="Winged helix-like DNA-binding domain superfamily/Winged helix DNA-binding domain"/>
    <property type="match status" value="1"/>
</dbReference>
<dbReference type="InterPro" id="IPR016032">
    <property type="entry name" value="Sig_transdc_resp-reg_C-effctor"/>
</dbReference>
<organism evidence="2 3">
    <name type="scientific">Photorhabdus australis subsp. thailandensis</name>
    <dbReference type="NCBI Taxonomy" id="2805096"/>
    <lineage>
        <taxon>Bacteria</taxon>
        <taxon>Pseudomonadati</taxon>
        <taxon>Pseudomonadota</taxon>
        <taxon>Gammaproteobacteria</taxon>
        <taxon>Enterobacterales</taxon>
        <taxon>Morganellaceae</taxon>
        <taxon>Photorhabdus</taxon>
    </lineage>
</organism>
<dbReference type="SUPFAM" id="SSF46894">
    <property type="entry name" value="C-terminal effector domain of the bipartite response regulators"/>
    <property type="match status" value="1"/>
</dbReference>
<gene>
    <name evidence="2" type="ORF">Ppb6_00864</name>
</gene>
<dbReference type="Proteomes" id="UP000093476">
    <property type="component" value="Unassembled WGS sequence"/>
</dbReference>
<dbReference type="GO" id="GO:0003677">
    <property type="term" value="F:DNA binding"/>
    <property type="evidence" value="ECO:0007669"/>
    <property type="project" value="InterPro"/>
</dbReference>
<dbReference type="PATRIC" id="fig|286156.4.peg.987"/>
<dbReference type="AlphaFoldDB" id="A0A1C0U7F8"/>
<accession>A0A1C0U7F8</accession>
<evidence type="ECO:0000313" key="2">
    <source>
        <dbReference type="EMBL" id="OCQ53847.1"/>
    </source>
</evidence>
<dbReference type="InterPro" id="IPR036388">
    <property type="entry name" value="WH-like_DNA-bd_sf"/>
</dbReference>
<dbReference type="STRING" id="286156.Ppb6_00864"/>
<feature type="domain" description="PAS fold-4" evidence="1">
    <location>
        <begin position="19"/>
        <end position="130"/>
    </location>
</feature>
<keyword evidence="3" id="KW-1185">Reference proteome</keyword>
<dbReference type="EMBL" id="LOMY01000030">
    <property type="protein sequence ID" value="OCQ53847.1"/>
    <property type="molecule type" value="Genomic_DNA"/>
</dbReference>
<evidence type="ECO:0000313" key="3">
    <source>
        <dbReference type="Proteomes" id="UP000093476"/>
    </source>
</evidence>
<proteinExistence type="predicted"/>
<dbReference type="InterPro" id="IPR013656">
    <property type="entry name" value="PAS_4"/>
</dbReference>
<dbReference type="Gene3D" id="3.30.450.20">
    <property type="entry name" value="PAS domain"/>
    <property type="match status" value="1"/>
</dbReference>
<protein>
    <submittedName>
        <fullName evidence="2">PAS fold protein</fullName>
    </submittedName>
</protein>